<name>A0A0X1U7V1_ANAPI</name>
<dbReference type="OrthoDB" id="9816185at2"/>
<organism evidence="2 4">
    <name type="scientific">Anaerotignum propionicum DSM 1682</name>
    <dbReference type="NCBI Taxonomy" id="991789"/>
    <lineage>
        <taxon>Bacteria</taxon>
        <taxon>Bacillati</taxon>
        <taxon>Bacillota</taxon>
        <taxon>Clostridia</taxon>
        <taxon>Lachnospirales</taxon>
        <taxon>Anaerotignaceae</taxon>
        <taxon>Anaerotignum</taxon>
    </lineage>
</organism>
<keyword evidence="3" id="KW-1185">Reference proteome</keyword>
<evidence type="ECO:0000313" key="3">
    <source>
        <dbReference type="Proteomes" id="UP000068026"/>
    </source>
</evidence>
<dbReference type="AlphaFoldDB" id="A0A0X1U7V1"/>
<proteinExistence type="predicted"/>
<dbReference type="KEGG" id="cpro:CPRO_14180"/>
<accession>A0A0X1U7V1</accession>
<gene>
    <name evidence="1" type="ORF">CPRO_14180</name>
    <name evidence="2" type="ORF">SAMN02745151_01229</name>
</gene>
<reference evidence="1 3" key="1">
    <citation type="journal article" date="2016" name="Genome Announc.">
        <title>Complete Genome Sequence of the Amino Acid-Fermenting Clostridium propionicum X2 (DSM 1682).</title>
        <authorList>
            <person name="Poehlein A."/>
            <person name="Schlien K."/>
            <person name="Chowdhury N.P."/>
            <person name="Gottschalk G."/>
            <person name="Buckel W."/>
            <person name="Daniel R."/>
        </authorList>
    </citation>
    <scope>NUCLEOTIDE SEQUENCE [LARGE SCALE GENOMIC DNA]</scope>
    <source>
        <strain evidence="1 3">X2</strain>
    </source>
</reference>
<reference evidence="4" key="4">
    <citation type="submission" date="2016-11" db="EMBL/GenBank/DDBJ databases">
        <authorList>
            <person name="Jaros S."/>
            <person name="Januszkiewicz K."/>
            <person name="Wedrychowicz H."/>
        </authorList>
    </citation>
    <scope>NUCLEOTIDE SEQUENCE [LARGE SCALE GENOMIC DNA]</scope>
    <source>
        <strain evidence="4">DSM 1682</strain>
    </source>
</reference>
<dbReference type="Gene3D" id="1.10.30.50">
    <property type="match status" value="1"/>
</dbReference>
<dbReference type="EMBL" id="FQUA01000004">
    <property type="protein sequence ID" value="SHE61265.1"/>
    <property type="molecule type" value="Genomic_DNA"/>
</dbReference>
<reference evidence="2" key="3">
    <citation type="submission" date="2016-11" db="EMBL/GenBank/DDBJ databases">
        <authorList>
            <person name="Varghese N."/>
            <person name="Submissions S."/>
        </authorList>
    </citation>
    <scope>NUCLEOTIDE SEQUENCE</scope>
    <source>
        <strain evidence="2">DSM 1682</strain>
    </source>
</reference>
<protein>
    <recommendedName>
        <fullName evidence="5">HNH endonuclease</fullName>
    </recommendedName>
</protein>
<sequence length="343" mass="41011">MWKITNNYNMNILKNFDSCIIVPLFNELLHYKKINFKNSIMEYLEQDDLYDIDNRKNLKKLLRLKHDQTSLFIIIDKLLKDISFKRLQRVFFIYKYQNSLINRHIYNVPLFHLPKQIKLIFTDYFYDEFFAKQTIWNIINKSTKSKCFTRAQFHDNFKEENRIHVCPYCDIDTTYNIGNNQVEHFLPKSKYPLLSMNAYNLVSSCIACNSTFEGKSDNLLTPIIAPYTNQIGDLIKFSMEIKTQEIKLESDIKEVNNFITLLNLRKRYSNKNVYENVFIKGETLYSTILSNKALGNDMSEEEIKDYIKNMSFLKPKYDPMYFAITYIYSDYDKYKEFVAENIT</sequence>
<reference evidence="3" key="2">
    <citation type="submission" date="2016-01" db="EMBL/GenBank/DDBJ databases">
        <authorList>
            <person name="Poehlein A."/>
            <person name="Schlien K."/>
            <person name="Gottschalk G."/>
            <person name="Buckel W."/>
            <person name="Daniel R."/>
        </authorList>
    </citation>
    <scope>NUCLEOTIDE SEQUENCE [LARGE SCALE GENOMIC DNA]</scope>
    <source>
        <strain evidence="3">X2</strain>
    </source>
</reference>
<evidence type="ECO:0000313" key="1">
    <source>
        <dbReference type="EMBL" id="AMJ41011.1"/>
    </source>
</evidence>
<evidence type="ECO:0008006" key="5">
    <source>
        <dbReference type="Google" id="ProtNLM"/>
    </source>
</evidence>
<evidence type="ECO:0000313" key="4">
    <source>
        <dbReference type="Proteomes" id="UP000184204"/>
    </source>
</evidence>
<dbReference type="RefSeq" id="WP_066049518.1">
    <property type="nucleotide sequence ID" value="NZ_CP014223.1"/>
</dbReference>
<evidence type="ECO:0000313" key="2">
    <source>
        <dbReference type="EMBL" id="SHE61265.1"/>
    </source>
</evidence>
<dbReference type="EMBL" id="CP014223">
    <property type="protein sequence ID" value="AMJ41011.1"/>
    <property type="molecule type" value="Genomic_DNA"/>
</dbReference>
<dbReference type="Proteomes" id="UP000068026">
    <property type="component" value="Chromosome"/>
</dbReference>
<dbReference type="Proteomes" id="UP000184204">
    <property type="component" value="Unassembled WGS sequence"/>
</dbReference>